<feature type="transmembrane region" description="Helical" evidence="2">
    <location>
        <begin position="59"/>
        <end position="78"/>
    </location>
</feature>
<reference evidence="3 4" key="1">
    <citation type="submission" date="2023-08" db="EMBL/GenBank/DDBJ databases">
        <title>Black Yeasts Isolated from many extreme environments.</title>
        <authorList>
            <person name="Coleine C."/>
            <person name="Stajich J.E."/>
            <person name="Selbmann L."/>
        </authorList>
    </citation>
    <scope>NUCLEOTIDE SEQUENCE [LARGE SCALE GENOMIC DNA]</scope>
    <source>
        <strain evidence="3 4">CCFEE 5910</strain>
    </source>
</reference>
<feature type="compositionally biased region" description="Low complexity" evidence="1">
    <location>
        <begin position="183"/>
        <end position="194"/>
    </location>
</feature>
<name>A0AAN7T5P8_9EURO</name>
<feature type="compositionally biased region" description="Basic and acidic residues" evidence="1">
    <location>
        <begin position="209"/>
        <end position="226"/>
    </location>
</feature>
<sequence length="746" mass="82498">MDLLQQHEPVLVNRDLIARPAPIPELRIRDLTPDLSHVTKRDSDNSSKETSGGSNTTPIVIGVVVPVVIIAIILVVIWRRRQRIVRQEEANDKYRSLDFGVDESAVREKKGEKNKAAPEMSIAEIKSTLRKNRGLSLDLGAANPYMLPSEVQSPRESLRSLSRAGDDRYRPTTFVPDDGSLRSPSSLSHGDGSSIFTGSTRQRTGTMDTDSRQDLLPRIPPKRDGSEIASVRKPLPIAEKAQSGSLALPVPMSNRTSTLSTASSNANFVAIRASNNYLGQFISGGQKKHEPAKAKDEQPGLIVSETEIQVTPPPNEPRELPAVVVHGEPINQGGQSRVDASQSSGQFAAELPTNQELRPQPSNEPTLPQIRTDMVEMDATPQEQFPQRTQSKHTPQHHNQQAHATNARHPPAPEVNAGQHQDHADDASDYYEEEGYDYGEYADYMDYTYRNSTMGVRPLPPDDPTENPEQRANRIRSFYKEYFDDGGPTNGARPNRASYYDGSEQYEQYDDFDYGYYEQSHSRGPSIKSDMPRQGRHRAFTHGSYGSHMPGPRAFSSMSGRPGQAGYGRRPPPKKKMPPPKPLQMLPTPHKLKDDDFLPNVLDFAPPQVFRNQRSGTPDSLRGGLRPYSPSVKAHVPLNSSFDDLAVIPSPHSLRKSGTFTGLDFAPPRRFKNDKDSASDSGSVRSNGSNLSRMHLANIRNGAYRVSRIPTDVAGSKDDMFSALKPKWNMRGDGSGNDGLGASQYR</sequence>
<feature type="compositionally biased region" description="Polar residues" evidence="1">
    <location>
        <begin position="195"/>
        <end position="208"/>
    </location>
</feature>
<keyword evidence="2" id="KW-0472">Membrane</keyword>
<dbReference type="PANTHER" id="PTHR42088">
    <property type="entry name" value="YALI0F10131P"/>
    <property type="match status" value="1"/>
</dbReference>
<evidence type="ECO:0000313" key="4">
    <source>
        <dbReference type="Proteomes" id="UP001309876"/>
    </source>
</evidence>
<proteinExistence type="predicted"/>
<dbReference type="Proteomes" id="UP001309876">
    <property type="component" value="Unassembled WGS sequence"/>
</dbReference>
<comment type="caution">
    <text evidence="3">The sequence shown here is derived from an EMBL/GenBank/DDBJ whole genome shotgun (WGS) entry which is preliminary data.</text>
</comment>
<feature type="region of interest" description="Disordered" evidence="1">
    <location>
        <begin position="726"/>
        <end position="746"/>
    </location>
</feature>
<protein>
    <submittedName>
        <fullName evidence="3">Uncharacterized protein</fullName>
    </submittedName>
</protein>
<dbReference type="EMBL" id="JAVRRJ010000001">
    <property type="protein sequence ID" value="KAK5090928.1"/>
    <property type="molecule type" value="Genomic_DNA"/>
</dbReference>
<feature type="region of interest" description="Disordered" evidence="1">
    <location>
        <begin position="659"/>
        <end position="692"/>
    </location>
</feature>
<keyword evidence="2" id="KW-0812">Transmembrane</keyword>
<keyword evidence="2" id="KW-1133">Transmembrane helix</keyword>
<feature type="compositionally biased region" description="Polar residues" evidence="1">
    <location>
        <begin position="679"/>
        <end position="692"/>
    </location>
</feature>
<feature type="region of interest" description="Disordered" evidence="1">
    <location>
        <begin position="147"/>
        <end position="226"/>
    </location>
</feature>
<organism evidence="3 4">
    <name type="scientific">Lithohypha guttulata</name>
    <dbReference type="NCBI Taxonomy" id="1690604"/>
    <lineage>
        <taxon>Eukaryota</taxon>
        <taxon>Fungi</taxon>
        <taxon>Dikarya</taxon>
        <taxon>Ascomycota</taxon>
        <taxon>Pezizomycotina</taxon>
        <taxon>Eurotiomycetes</taxon>
        <taxon>Chaetothyriomycetidae</taxon>
        <taxon>Chaetothyriales</taxon>
        <taxon>Trichomeriaceae</taxon>
        <taxon>Lithohypha</taxon>
    </lineage>
</organism>
<keyword evidence="4" id="KW-1185">Reference proteome</keyword>
<evidence type="ECO:0000256" key="2">
    <source>
        <dbReference type="SAM" id="Phobius"/>
    </source>
</evidence>
<feature type="region of interest" description="Disordered" evidence="1">
    <location>
        <begin position="34"/>
        <end position="55"/>
    </location>
</feature>
<feature type="compositionally biased region" description="Basic and acidic residues" evidence="1">
    <location>
        <begin position="34"/>
        <end position="47"/>
    </location>
</feature>
<feature type="region of interest" description="Disordered" evidence="1">
    <location>
        <begin position="379"/>
        <end position="426"/>
    </location>
</feature>
<dbReference type="PANTHER" id="PTHR42088:SF1">
    <property type="entry name" value="YALI0F10131P"/>
    <property type="match status" value="1"/>
</dbReference>
<gene>
    <name evidence="3" type="ORF">LTR05_001106</name>
</gene>
<accession>A0AAN7T5P8</accession>
<evidence type="ECO:0000256" key="1">
    <source>
        <dbReference type="SAM" id="MobiDB-lite"/>
    </source>
</evidence>
<feature type="region of interest" description="Disordered" evidence="1">
    <location>
        <begin position="520"/>
        <end position="579"/>
    </location>
</feature>
<dbReference type="AlphaFoldDB" id="A0AAN7T5P8"/>
<evidence type="ECO:0000313" key="3">
    <source>
        <dbReference type="EMBL" id="KAK5090928.1"/>
    </source>
</evidence>